<evidence type="ECO:0000256" key="1">
    <source>
        <dbReference type="SAM" id="MobiDB-lite"/>
    </source>
</evidence>
<dbReference type="KEGG" id="ruv:EC9_06860"/>
<evidence type="ECO:0000256" key="2">
    <source>
        <dbReference type="SAM" id="Phobius"/>
    </source>
</evidence>
<dbReference type="AlphaFoldDB" id="A0A517LV81"/>
<keyword evidence="2" id="KW-1133">Transmembrane helix</keyword>
<feature type="region of interest" description="Disordered" evidence="1">
    <location>
        <begin position="151"/>
        <end position="232"/>
    </location>
</feature>
<proteinExistence type="predicted"/>
<keyword evidence="2" id="KW-0812">Transmembrane</keyword>
<protein>
    <submittedName>
        <fullName evidence="3">Uncharacterized protein</fullName>
    </submittedName>
</protein>
<feature type="compositionally biased region" description="Acidic residues" evidence="1">
    <location>
        <begin position="212"/>
        <end position="231"/>
    </location>
</feature>
<name>A0A517LV81_9BACT</name>
<gene>
    <name evidence="3" type="ORF">EC9_06860</name>
</gene>
<feature type="compositionally biased region" description="Acidic residues" evidence="1">
    <location>
        <begin position="635"/>
        <end position="645"/>
    </location>
</feature>
<organism evidence="3 4">
    <name type="scientific">Rosistilla ulvae</name>
    <dbReference type="NCBI Taxonomy" id="1930277"/>
    <lineage>
        <taxon>Bacteria</taxon>
        <taxon>Pseudomonadati</taxon>
        <taxon>Planctomycetota</taxon>
        <taxon>Planctomycetia</taxon>
        <taxon>Pirellulales</taxon>
        <taxon>Pirellulaceae</taxon>
        <taxon>Rosistilla</taxon>
    </lineage>
</organism>
<dbReference type="EMBL" id="CP036261">
    <property type="protein sequence ID" value="QDS86522.1"/>
    <property type="molecule type" value="Genomic_DNA"/>
</dbReference>
<accession>A0A517LV81</accession>
<sequence>MPLSVSILRLTTLQLESALPRPRSSWGRGKPCEEPFYSEILQTASKNMNVVHCPGCAQSLQLPENASPDMTLQCPHCGAVHQVDQFLPAGPDAVLEAVEPEVAFNEHAQEEFSQGETIADTPADAAVEEEQELGLLSFDDDIEELPMIELESDDDGSEELPSFEAAPVDADDEELPMIDLKSDDDGSEELPSFEAESIEMESTSETEAASADADDEELPTMELELDDDGSEELPSFEVEPIEMEAKPETETAPVADEDVADESLPMMELESGDNDSDALSIEAEPMDFKSEPELVIEPSSVAEASDEDQEEIVLPSVEFGSIEADEASSIAATEVEGEAAAELDETLDADEQELADSDEPVDVELDNAGTSLGFTEFGREPVAENVDDGEADDDLQVSEAASTDVPAAPKRSRVASLLVQIVCPECNDPVRMPESPAASDAEVSCPWCGQTNPLSVFAEQLAPPLQLVSPSSGSVGAVDRPSERIVAENAWSDENANAAAVVEPEGYESEAYAGYDDSPMTDAAGFDMSAHGLQPRARRRKKPSIIKMLVQWFGGGVLGIGGALAILYFGFPEKFPKFLPFQPPSSRSTSGVGSNSDFVPLGAEQNNDFGGTEFVVDNENSELLESIELPAAEGVAEDTVTEDETASAPETIEPEPAPSLGERRLQTAREALAVAIETEKESADFNVNRNSLYRGLAELAAAVADNPFSKQPKKEAAQLLEELGGQRELMMSLAGLAPHWLASSQRGSDGVFLVAKLGSKTKAQSRPGYHSIQLARYIGEAAGAEPITVFGLLDDLMPYQDQNVMILAVIENNASDITGAGSLLKLSAIQPL</sequence>
<evidence type="ECO:0000313" key="3">
    <source>
        <dbReference type="EMBL" id="QDS86522.1"/>
    </source>
</evidence>
<feature type="transmembrane region" description="Helical" evidence="2">
    <location>
        <begin position="549"/>
        <end position="571"/>
    </location>
</feature>
<evidence type="ECO:0000313" key="4">
    <source>
        <dbReference type="Proteomes" id="UP000319557"/>
    </source>
</evidence>
<keyword evidence="2" id="KW-0472">Membrane</keyword>
<dbReference type="Proteomes" id="UP000319557">
    <property type="component" value="Chromosome"/>
</dbReference>
<keyword evidence="4" id="KW-1185">Reference proteome</keyword>
<feature type="region of interest" description="Disordered" evidence="1">
    <location>
        <begin position="635"/>
        <end position="662"/>
    </location>
</feature>
<reference evidence="3 4" key="1">
    <citation type="submission" date="2019-02" db="EMBL/GenBank/DDBJ databases">
        <title>Deep-cultivation of Planctomycetes and their phenomic and genomic characterization uncovers novel biology.</title>
        <authorList>
            <person name="Wiegand S."/>
            <person name="Jogler M."/>
            <person name="Boedeker C."/>
            <person name="Pinto D."/>
            <person name="Vollmers J."/>
            <person name="Rivas-Marin E."/>
            <person name="Kohn T."/>
            <person name="Peeters S.H."/>
            <person name="Heuer A."/>
            <person name="Rast P."/>
            <person name="Oberbeckmann S."/>
            <person name="Bunk B."/>
            <person name="Jeske O."/>
            <person name="Meyerdierks A."/>
            <person name="Storesund J.E."/>
            <person name="Kallscheuer N."/>
            <person name="Luecker S."/>
            <person name="Lage O.M."/>
            <person name="Pohl T."/>
            <person name="Merkel B.J."/>
            <person name="Hornburger P."/>
            <person name="Mueller R.-W."/>
            <person name="Bruemmer F."/>
            <person name="Labrenz M."/>
            <person name="Spormann A.M."/>
            <person name="Op den Camp H."/>
            <person name="Overmann J."/>
            <person name="Amann R."/>
            <person name="Jetten M.S.M."/>
            <person name="Mascher T."/>
            <person name="Medema M.H."/>
            <person name="Devos D.P."/>
            <person name="Kaster A.-K."/>
            <person name="Ovreas L."/>
            <person name="Rohde M."/>
            <person name="Galperin M.Y."/>
            <person name="Jogler C."/>
        </authorList>
    </citation>
    <scope>NUCLEOTIDE SEQUENCE [LARGE SCALE GENOMIC DNA]</scope>
    <source>
        <strain evidence="3 4">EC9</strain>
    </source>
</reference>